<evidence type="ECO:0000256" key="1">
    <source>
        <dbReference type="SAM" id="MobiDB-lite"/>
    </source>
</evidence>
<name>A0A078B3S0_STYLE</name>
<protein>
    <submittedName>
        <fullName evidence="2">Uncharacterized protein</fullName>
    </submittedName>
</protein>
<dbReference type="InParanoid" id="A0A078B3S0"/>
<dbReference type="EMBL" id="CCKQ01016000">
    <property type="protein sequence ID" value="CDW87867.1"/>
    <property type="molecule type" value="Genomic_DNA"/>
</dbReference>
<dbReference type="AlphaFoldDB" id="A0A078B3S0"/>
<sequence length="969" mass="113623">MDSDSQFQWFEFETKTRKLIKDVMISYDIQMKEDQSRIIRIEKELRDNEVRLKEIEFLLYKSDDKESRFDEIHKALSEMEQMLEGAILNYEKIDRHLKEFKQESLHEIKTNLDAHTEFLKQKGDEISVMKLKVIQIEPKIQNHAIEIKRLDEVDQKQQLNINEILEDVKNVLRDKLNQIEFNDFRVVMENHMRELTENYGLQVDRMLNNENYLEKYTPIYTQRMINETLEYVVKRTEKKKLLKFNEIKMPMLLQPIFDDSGIPNLLSWQKKFHHQIMEGLITEQQKFMKNAMGNEKDRQKAKWQVQSKQPTGSQLHNYKNFPEIKDANMDKESRQQSRYRKMSFINRQSEMSGGFVFSALNRDSVEQPNPADYKGPYKLNNPDIKGLEEERKNMTEDQRKKILLGDLYKEDSHSEGDKDNDNNFDNMEIPEEDFQDDSYDFEQQIKKEIDELVNQKLETFELRIKYLINQHEQQCKDDFKMYEDHVREQVTKTTQYVQEVHANHIVEIQSMKKEKTDQTLINQMIVKKIQGIEQLQEKQKLLNDQYQQFVIQRQFINLQGHCLENFVSIFKAIEMADNTFVYNLDTTNVNLDMGMSSNLYTISQDTVIENVNLNPKFSGNIQQVHQSQSNGNNIAQGNVSGNGIITQSSIFQEHGSGKKNAQTSTINHDRSISQTSNFNISQNHDYHQNVHTPQLGNQNLKVKKINTDKNKMHITEVRLKLQNMIQNMISAIHNVMQQKRNYTIQITHHNGDSHRLQRNELIHEYHKIELLVEQALNHINFINQGEHARVIKKNIFQISKTRQPSPNTSDDELNINKIMDKKLNESVLVQGTGAGVLGPLSYMKMKKQSLKETRSNLNNTLTQNSTISERRQSQNQTKIIRKGPKGLSRIEESESSHHYHTLGGIIFPQTSKKQNPYGMFNFEDSSTNMPTIQSGPNNPGNNTIVVQDTNDKAIQNVLPFINMGNKRSE</sequence>
<organism evidence="2 3">
    <name type="scientific">Stylonychia lemnae</name>
    <name type="common">Ciliate</name>
    <dbReference type="NCBI Taxonomy" id="5949"/>
    <lineage>
        <taxon>Eukaryota</taxon>
        <taxon>Sar</taxon>
        <taxon>Alveolata</taxon>
        <taxon>Ciliophora</taxon>
        <taxon>Intramacronucleata</taxon>
        <taxon>Spirotrichea</taxon>
        <taxon>Stichotrichia</taxon>
        <taxon>Sporadotrichida</taxon>
        <taxon>Oxytrichidae</taxon>
        <taxon>Stylonychinae</taxon>
        <taxon>Stylonychia</taxon>
    </lineage>
</organism>
<proteinExistence type="predicted"/>
<accession>A0A078B3S0</accession>
<dbReference type="OrthoDB" id="10687354at2759"/>
<evidence type="ECO:0000313" key="3">
    <source>
        <dbReference type="Proteomes" id="UP000039865"/>
    </source>
</evidence>
<gene>
    <name evidence="2" type="primary">Contig18559.g19723</name>
    <name evidence="2" type="ORF">STYLEM_16980</name>
</gene>
<reference evidence="2 3" key="1">
    <citation type="submission" date="2014-06" db="EMBL/GenBank/DDBJ databases">
        <authorList>
            <person name="Swart Estienne"/>
        </authorList>
    </citation>
    <scope>NUCLEOTIDE SEQUENCE [LARGE SCALE GENOMIC DNA]</scope>
    <source>
        <strain evidence="2 3">130c</strain>
    </source>
</reference>
<keyword evidence="3" id="KW-1185">Reference proteome</keyword>
<feature type="region of interest" description="Disordered" evidence="1">
    <location>
        <begin position="403"/>
        <end position="429"/>
    </location>
</feature>
<dbReference type="Proteomes" id="UP000039865">
    <property type="component" value="Unassembled WGS sequence"/>
</dbReference>
<evidence type="ECO:0000313" key="2">
    <source>
        <dbReference type="EMBL" id="CDW87867.1"/>
    </source>
</evidence>
<feature type="compositionally biased region" description="Basic and acidic residues" evidence="1">
    <location>
        <begin position="407"/>
        <end position="421"/>
    </location>
</feature>